<sequence length="299" mass="34043">MAALNYAKQYQQGLEQEFPYVLYFGALFATPNNGRYRWVNSNVIEIPTISTTGRVDGDRDNIGQKKRNYNNSWTPLTVSQHRTWSTLVHPRDIQETNQVASIANITRVFNEEQKFPEMNCYLVSKLYADYTAKSKKADETPLTTENVLDVFDKMMTAMDNSRVPRSGRILYVTPDVRTLITNAKAIVKTLDVSKRSEALRRAITSIDEVEIPDSVPSDMMKTVYDFTEGWKVDSTADQINMILVHPLAVITPTNYEFAQLDPPSAGSEGKWEYFEESFEDVFLLPNKVDAIAFNITKHA</sequence>
<protein>
    <recommendedName>
        <fullName evidence="3">Capsid protein</fullName>
    </recommendedName>
</protein>
<evidence type="ECO:0000313" key="2">
    <source>
        <dbReference type="Proteomes" id="UP000095709"/>
    </source>
</evidence>
<evidence type="ECO:0008006" key="3">
    <source>
        <dbReference type="Google" id="ProtNLM"/>
    </source>
</evidence>
<accession>A0A174K2K0</accession>
<organism evidence="1 2">
    <name type="scientific">Fusicatenibacter saccharivorans</name>
    <dbReference type="NCBI Taxonomy" id="1150298"/>
    <lineage>
        <taxon>Bacteria</taxon>
        <taxon>Bacillati</taxon>
        <taxon>Bacillota</taxon>
        <taxon>Clostridia</taxon>
        <taxon>Lachnospirales</taxon>
        <taxon>Lachnospiraceae</taxon>
        <taxon>Fusicatenibacter</taxon>
    </lineage>
</organism>
<dbReference type="AlphaFoldDB" id="A0A174K2K0"/>
<proteinExistence type="predicted"/>
<evidence type="ECO:0000313" key="1">
    <source>
        <dbReference type="EMBL" id="CUP03580.1"/>
    </source>
</evidence>
<dbReference type="RefSeq" id="WP_055265869.1">
    <property type="nucleotide sequence ID" value="NZ_CZAL01000005.1"/>
</dbReference>
<gene>
    <name evidence="1" type="ORF">ERS852498_01076</name>
</gene>
<dbReference type="EMBL" id="CZAL01000005">
    <property type="protein sequence ID" value="CUP03580.1"/>
    <property type="molecule type" value="Genomic_DNA"/>
</dbReference>
<reference evidence="1 2" key="1">
    <citation type="submission" date="2015-09" db="EMBL/GenBank/DDBJ databases">
        <authorList>
            <consortium name="Pathogen Informatics"/>
        </authorList>
    </citation>
    <scope>NUCLEOTIDE SEQUENCE [LARGE SCALE GENOMIC DNA]</scope>
    <source>
        <strain evidence="1 2">2789STDY5834885</strain>
    </source>
</reference>
<dbReference type="Proteomes" id="UP000095709">
    <property type="component" value="Unassembled WGS sequence"/>
</dbReference>
<name>A0A174K2K0_9FIRM</name>